<evidence type="ECO:0000256" key="1">
    <source>
        <dbReference type="SAM" id="MobiDB-lite"/>
    </source>
</evidence>
<feature type="transmembrane region" description="Helical" evidence="2">
    <location>
        <begin position="234"/>
        <end position="252"/>
    </location>
</feature>
<dbReference type="Proteomes" id="UP000567795">
    <property type="component" value="Unassembled WGS sequence"/>
</dbReference>
<evidence type="ECO:0000313" key="4">
    <source>
        <dbReference type="Proteomes" id="UP000567795"/>
    </source>
</evidence>
<keyword evidence="2" id="KW-0472">Membrane</keyword>
<gene>
    <name evidence="3" type="ORF">FHU37_002114</name>
</gene>
<proteinExistence type="predicted"/>
<evidence type="ECO:0000256" key="2">
    <source>
        <dbReference type="SAM" id="Phobius"/>
    </source>
</evidence>
<name>A0A853A379_9ACTN</name>
<feature type="compositionally biased region" description="Low complexity" evidence="1">
    <location>
        <begin position="264"/>
        <end position="305"/>
    </location>
</feature>
<organism evidence="3 4">
    <name type="scientific">Allostreptomyces psammosilenae</name>
    <dbReference type="NCBI Taxonomy" id="1892865"/>
    <lineage>
        <taxon>Bacteria</taxon>
        <taxon>Bacillati</taxon>
        <taxon>Actinomycetota</taxon>
        <taxon>Actinomycetes</taxon>
        <taxon>Kitasatosporales</taxon>
        <taxon>Streptomycetaceae</taxon>
        <taxon>Allostreptomyces</taxon>
    </lineage>
</organism>
<keyword evidence="2" id="KW-0812">Transmembrane</keyword>
<reference evidence="3 4" key="1">
    <citation type="submission" date="2020-07" db="EMBL/GenBank/DDBJ databases">
        <title>Sequencing the genomes of 1000 actinobacteria strains.</title>
        <authorList>
            <person name="Klenk H.-P."/>
        </authorList>
    </citation>
    <scope>NUCLEOTIDE SEQUENCE [LARGE SCALE GENOMIC DNA]</scope>
    <source>
        <strain evidence="3 4">DSM 42178</strain>
    </source>
</reference>
<keyword evidence="2" id="KW-1133">Transmembrane helix</keyword>
<keyword evidence="4" id="KW-1185">Reference proteome</keyword>
<evidence type="ECO:0000313" key="3">
    <source>
        <dbReference type="EMBL" id="NYI05171.1"/>
    </source>
</evidence>
<feature type="compositionally biased region" description="Gly residues" evidence="1">
    <location>
        <begin position="85"/>
        <end position="95"/>
    </location>
</feature>
<feature type="transmembrane region" description="Helical" evidence="2">
    <location>
        <begin position="155"/>
        <end position="177"/>
    </location>
</feature>
<comment type="caution">
    <text evidence="3">The sequence shown here is derived from an EMBL/GenBank/DDBJ whole genome shotgun (WGS) entry which is preliminary data.</text>
</comment>
<protein>
    <submittedName>
        <fullName evidence="3">Uncharacterized protein</fullName>
    </submittedName>
</protein>
<accession>A0A853A379</accession>
<dbReference type="RefSeq" id="WP_179813957.1">
    <property type="nucleotide sequence ID" value="NZ_JACBZD010000001.1"/>
</dbReference>
<feature type="region of interest" description="Disordered" evidence="1">
    <location>
        <begin position="258"/>
        <end position="323"/>
    </location>
</feature>
<dbReference type="EMBL" id="JACBZD010000001">
    <property type="protein sequence ID" value="NYI05171.1"/>
    <property type="molecule type" value="Genomic_DNA"/>
</dbReference>
<feature type="region of interest" description="Disordered" evidence="1">
    <location>
        <begin position="84"/>
        <end position="137"/>
    </location>
</feature>
<dbReference type="AlphaFoldDB" id="A0A853A379"/>
<sequence>MVNEHPGRYAPYVLEHAGHRLAVEVSSAERRNTARLLVDGHLVDERTAPRLGRVRLRSSEFTVLVEWWWLGRVATCALLLEPPGDGAGQSDGENGGSAPSDGDGPSDGEHGDRGGAPAPRRGPRKLPFEPPAGSRASRLARLKREHPALYASRHVAIAVLEVGLAVLGVGALLRALLPRIDWSFLPEIDLSWIPRPHLDLPNPLSWIPWPEIDLPDVDLPDIDLPALPGWISEIMDSVGLVIPILIAVAVAVEETRRRRRVGQRAEASNGAADEAGTTDAATAAAPPGTPATTARNTATETETAPDPAPEPELEPAQPLDRHG</sequence>